<dbReference type="HOGENOM" id="CLU_039379_1_1_9"/>
<evidence type="ECO:0000313" key="11">
    <source>
        <dbReference type="EMBL" id="EFW88083.1"/>
    </source>
</evidence>
<evidence type="ECO:0000256" key="8">
    <source>
        <dbReference type="ARBA" id="ARBA00024069"/>
    </source>
</evidence>
<comment type="similarity">
    <text evidence="10">Belongs to the PlsX family.</text>
</comment>
<evidence type="ECO:0000256" key="10">
    <source>
        <dbReference type="HAMAP-Rule" id="MF_00019"/>
    </source>
</evidence>
<name>E8JRZ1_STREI</name>
<evidence type="ECO:0000256" key="3">
    <source>
        <dbReference type="ARBA" id="ARBA00022516"/>
    </source>
</evidence>
<comment type="subcellular location">
    <subcellularLocation>
        <location evidence="10">Cytoplasm</location>
    </subcellularLocation>
    <text evidence="10">Associated with the membrane possibly through PlsY.</text>
</comment>
<dbReference type="EMBL" id="AEVB01000041">
    <property type="protein sequence ID" value="EFW88083.1"/>
    <property type="molecule type" value="Genomic_DNA"/>
</dbReference>
<dbReference type="InterPro" id="IPR012281">
    <property type="entry name" value="Phospholipid_synth_PlsX-like"/>
</dbReference>
<evidence type="ECO:0000256" key="6">
    <source>
        <dbReference type="ARBA" id="ARBA00023209"/>
    </source>
</evidence>
<keyword evidence="7 10" id="KW-1208">Phospholipid metabolism</keyword>
<proteinExistence type="inferred from homology"/>
<comment type="catalytic activity">
    <reaction evidence="1 10">
        <text>a fatty acyl-[ACP] + phosphate = an acyl phosphate + holo-[ACP]</text>
        <dbReference type="Rhea" id="RHEA:42292"/>
        <dbReference type="Rhea" id="RHEA-COMP:9685"/>
        <dbReference type="Rhea" id="RHEA-COMP:14125"/>
        <dbReference type="ChEBI" id="CHEBI:43474"/>
        <dbReference type="ChEBI" id="CHEBI:59918"/>
        <dbReference type="ChEBI" id="CHEBI:64479"/>
        <dbReference type="ChEBI" id="CHEBI:138651"/>
        <dbReference type="EC" id="2.3.1.274"/>
    </reaction>
</comment>
<evidence type="ECO:0000256" key="7">
    <source>
        <dbReference type="ARBA" id="ARBA00023264"/>
    </source>
</evidence>
<keyword evidence="6 10" id="KW-0594">Phospholipid biosynthesis</keyword>
<keyword evidence="5 10" id="KW-0443">Lipid metabolism</keyword>
<evidence type="ECO:0000313" key="12">
    <source>
        <dbReference type="Proteomes" id="UP000005699"/>
    </source>
</evidence>
<comment type="pathway">
    <text evidence="10">Lipid metabolism; phospholipid metabolism.</text>
</comment>
<evidence type="ECO:0000256" key="4">
    <source>
        <dbReference type="ARBA" id="ARBA00022679"/>
    </source>
</evidence>
<dbReference type="PANTHER" id="PTHR30100:SF1">
    <property type="entry name" value="PHOSPHATE ACYLTRANSFERASE"/>
    <property type="match status" value="1"/>
</dbReference>
<protein>
    <recommendedName>
        <fullName evidence="8 10">Phosphate acyltransferase</fullName>
        <ecNumber evidence="8 10">2.3.1.274</ecNumber>
    </recommendedName>
    <alternativeName>
        <fullName evidence="10">Acyl-ACP phosphotransacylase</fullName>
    </alternativeName>
    <alternativeName>
        <fullName evidence="10">Acyl-[acyl-carrier-protein]--phosphate acyltransferase</fullName>
    </alternativeName>
    <alternativeName>
        <fullName evidence="10">Phosphate-acyl-ACP acyltransferase</fullName>
    </alternativeName>
</protein>
<keyword evidence="3 10" id="KW-0444">Lipid biosynthesis</keyword>
<dbReference type="eggNOG" id="COG0416">
    <property type="taxonomic scope" value="Bacteria"/>
</dbReference>
<dbReference type="InterPro" id="IPR003664">
    <property type="entry name" value="FA_synthesis"/>
</dbReference>
<dbReference type="GO" id="GO:0043811">
    <property type="term" value="F:phosphate:acyl-[acyl carrier protein] acyltransferase activity"/>
    <property type="evidence" value="ECO:0007669"/>
    <property type="project" value="UniProtKB-UniRule"/>
</dbReference>
<dbReference type="NCBIfam" id="TIGR00182">
    <property type="entry name" value="plsX"/>
    <property type="match status" value="1"/>
</dbReference>
<dbReference type="Pfam" id="PF02504">
    <property type="entry name" value="FA_synthesis"/>
    <property type="match status" value="1"/>
</dbReference>
<dbReference type="Gene3D" id="3.40.718.10">
    <property type="entry name" value="Isopropylmalate Dehydrogenase"/>
    <property type="match status" value="1"/>
</dbReference>
<evidence type="ECO:0000256" key="5">
    <source>
        <dbReference type="ARBA" id="ARBA00023098"/>
    </source>
</evidence>
<comment type="subunit">
    <text evidence="9 10">Homodimer. Probably interacts with PlsY.</text>
</comment>
<evidence type="ECO:0000256" key="1">
    <source>
        <dbReference type="ARBA" id="ARBA00001232"/>
    </source>
</evidence>
<dbReference type="HAMAP" id="MF_00019">
    <property type="entry name" value="PlsX"/>
    <property type="match status" value="1"/>
</dbReference>
<dbReference type="GO" id="GO:0008654">
    <property type="term" value="P:phospholipid biosynthetic process"/>
    <property type="evidence" value="ECO:0007669"/>
    <property type="project" value="UniProtKB-KW"/>
</dbReference>
<reference evidence="11 12" key="1">
    <citation type="submission" date="2010-12" db="EMBL/GenBank/DDBJ databases">
        <authorList>
            <person name="Muzny D."/>
            <person name="Qin X."/>
            <person name="Deng J."/>
            <person name="Jiang H."/>
            <person name="Liu Y."/>
            <person name="Qu J."/>
            <person name="Song X.-Z."/>
            <person name="Zhang L."/>
            <person name="Thornton R."/>
            <person name="Coyle M."/>
            <person name="Francisco L."/>
            <person name="Jackson L."/>
            <person name="Javaid M."/>
            <person name="Korchina V."/>
            <person name="Kovar C."/>
            <person name="Mata R."/>
            <person name="Mathew T."/>
            <person name="Ngo R."/>
            <person name="Nguyen L."/>
            <person name="Nguyen N."/>
            <person name="Okwuonu G."/>
            <person name="Ongeri F."/>
            <person name="Pham C."/>
            <person name="Simmons D."/>
            <person name="Wilczek-Boney K."/>
            <person name="Hale W."/>
            <person name="Jakkamsetti A."/>
            <person name="Pham P."/>
            <person name="Ruth R."/>
            <person name="San Lucas F."/>
            <person name="Warren J."/>
            <person name="Zhang J."/>
            <person name="Zhao Z."/>
            <person name="Zhou C."/>
            <person name="Zhu D."/>
            <person name="Lee S."/>
            <person name="Bess C."/>
            <person name="Blankenburg K."/>
            <person name="Forbes L."/>
            <person name="Fu Q."/>
            <person name="Gubbala S."/>
            <person name="Hirani K."/>
            <person name="Jayaseelan J.C."/>
            <person name="Lara F."/>
            <person name="Munidasa M."/>
            <person name="Palculict T."/>
            <person name="Patil S."/>
            <person name="Pu L.-L."/>
            <person name="Saada N."/>
            <person name="Tang L."/>
            <person name="Weissenberger G."/>
            <person name="Zhu Y."/>
            <person name="Hemphill L."/>
            <person name="Shang Y."/>
            <person name="Youmans B."/>
            <person name="Ayvaz T."/>
            <person name="Ross M."/>
            <person name="Santibanez J."/>
            <person name="Aqrawi P."/>
            <person name="Gross S."/>
            <person name="Joshi V."/>
            <person name="Fowler G."/>
            <person name="Nazareth L."/>
            <person name="Reid J."/>
            <person name="Worley K."/>
            <person name="Petrosino J."/>
            <person name="Highlander S."/>
            <person name="Gibbs R."/>
        </authorList>
    </citation>
    <scope>NUCLEOTIDE SEQUENCE [LARGE SCALE GENOMIC DNA]</scope>
    <source>
        <strain evidence="11 12">ATCC 9812</strain>
    </source>
</reference>
<dbReference type="SUPFAM" id="SSF53659">
    <property type="entry name" value="Isocitrate/Isopropylmalate dehydrogenase-like"/>
    <property type="match status" value="1"/>
</dbReference>
<organism evidence="11 12">
    <name type="scientific">Streptococcus equinus ATCC 9812</name>
    <dbReference type="NCBI Taxonomy" id="525379"/>
    <lineage>
        <taxon>Bacteria</taxon>
        <taxon>Bacillati</taxon>
        <taxon>Bacillota</taxon>
        <taxon>Bacilli</taxon>
        <taxon>Lactobacillales</taxon>
        <taxon>Streptococcaceae</taxon>
        <taxon>Streptococcus</taxon>
    </lineage>
</organism>
<dbReference type="GO" id="GO:0006633">
    <property type="term" value="P:fatty acid biosynthetic process"/>
    <property type="evidence" value="ECO:0007669"/>
    <property type="project" value="UniProtKB-UniRule"/>
</dbReference>
<accession>E8JRZ1</accession>
<keyword evidence="2 10" id="KW-0963">Cytoplasm</keyword>
<dbReference type="AlphaFoldDB" id="E8JRZ1"/>
<dbReference type="PANTHER" id="PTHR30100">
    <property type="entry name" value="FATTY ACID/PHOSPHOLIPID SYNTHESIS PROTEIN PLSX"/>
    <property type="match status" value="1"/>
</dbReference>
<dbReference type="PIRSF" id="PIRSF002465">
    <property type="entry name" value="Phsphlp_syn_PlsX"/>
    <property type="match status" value="1"/>
</dbReference>
<dbReference type="UniPathway" id="UPA00085"/>
<dbReference type="GO" id="GO:0005737">
    <property type="term" value="C:cytoplasm"/>
    <property type="evidence" value="ECO:0007669"/>
    <property type="project" value="UniProtKB-SubCell"/>
</dbReference>
<evidence type="ECO:0000256" key="9">
    <source>
        <dbReference type="ARBA" id="ARBA00046608"/>
    </source>
</evidence>
<evidence type="ECO:0000256" key="2">
    <source>
        <dbReference type="ARBA" id="ARBA00022490"/>
    </source>
</evidence>
<dbReference type="EC" id="2.3.1.274" evidence="8 10"/>
<dbReference type="Proteomes" id="UP000005699">
    <property type="component" value="Unassembled WGS sequence"/>
</dbReference>
<gene>
    <name evidence="10 11" type="primary">plsX</name>
    <name evidence="11" type="ORF">HMPREF0819_1764</name>
</gene>
<keyword evidence="4 10" id="KW-0808">Transferase</keyword>
<comment type="caution">
    <text evidence="11">The sequence shown here is derived from an EMBL/GenBank/DDBJ whole genome shotgun (WGS) entry which is preliminary data.</text>
</comment>
<comment type="function">
    <text evidence="10">Catalyzes the reversible formation of acyl-phosphate (acyl-PO(4)) from acyl-[acyl-carrier-protein] (acyl-ACP). This enzyme utilizes acyl-ACP as fatty acyl donor, but not acyl-CoA.</text>
</comment>
<sequence>MSGGFFLKVALLFSKNEKKLESCYNKAIMFCEEIHMKKIAIDAMGGDNAPKAIVEGVNRAVAEFSDIEVQLYGDEAKIKKYLTATERVSIIHTDEKINSDDEPAKAIRRKKKASMVLGAKAVKEGEADAVISAGNTGALLAAGLFVVGRIKGIDRPGLMSTLPTLDGKGYDMLDLGANAENTPKHLHQYAILGSFYAKNVRGIDKPRVGLLNNGTESTKGDPLHKETYALLAEDDTLNFVGNVEARDLMNGVADVVVSDGFTGNAVLKTMEGTALNIMGALKSSIKSGGFKAKLGALLLKDSLYSLKDTMDYSSAGGAVLFGLKTPVVKCHGSSDAQAVYYTIRQARKMLDTNVVGQLVEAFTLKD</sequence>